<dbReference type="Pfam" id="PF03795">
    <property type="entry name" value="YCII"/>
    <property type="match status" value="1"/>
</dbReference>
<dbReference type="SUPFAM" id="SSF54909">
    <property type="entry name" value="Dimeric alpha+beta barrel"/>
    <property type="match status" value="1"/>
</dbReference>
<proteinExistence type="inferred from homology"/>
<feature type="region of interest" description="Disordered" evidence="2">
    <location>
        <begin position="18"/>
        <end position="48"/>
    </location>
</feature>
<keyword evidence="5" id="KW-1185">Reference proteome</keyword>
<dbReference type="InterPro" id="IPR011008">
    <property type="entry name" value="Dimeric_a/b-barrel"/>
</dbReference>
<dbReference type="Gene3D" id="3.30.70.1060">
    <property type="entry name" value="Dimeric alpha+beta barrel"/>
    <property type="match status" value="1"/>
</dbReference>
<comment type="similarity">
    <text evidence="1">Belongs to the YciI family.</text>
</comment>
<dbReference type="OrthoDB" id="3782166at2"/>
<name>A0A543HFY4_9MICO</name>
<dbReference type="Proteomes" id="UP000316747">
    <property type="component" value="Unassembled WGS sequence"/>
</dbReference>
<evidence type="ECO:0000313" key="5">
    <source>
        <dbReference type="Proteomes" id="UP000316747"/>
    </source>
</evidence>
<evidence type="ECO:0000256" key="2">
    <source>
        <dbReference type="SAM" id="MobiDB-lite"/>
    </source>
</evidence>
<protein>
    <recommendedName>
        <fullName evidence="3">YCII-related domain-containing protein</fullName>
    </recommendedName>
</protein>
<dbReference type="AlphaFoldDB" id="A0A543HFY4"/>
<evidence type="ECO:0000313" key="4">
    <source>
        <dbReference type="EMBL" id="TQM57239.1"/>
    </source>
</evidence>
<dbReference type="InterPro" id="IPR005545">
    <property type="entry name" value="YCII"/>
</dbReference>
<sequence length="145" mass="15188">MADTYVYLIHEGDWNSDAFLDGTDPGAAPAGKDPSAPGAEGAPADMDASFPEHKAFQLAVADLGARIVGGAALQNSRHGGTVTPGPKDRLVEDAVYTDGPFADTAEVITGFYLVETDDEDTARRVAALVPTGGHIEWRKVFPTGM</sequence>
<dbReference type="RefSeq" id="WP_141846512.1">
    <property type="nucleotide sequence ID" value="NZ_VFPM01000004.1"/>
</dbReference>
<dbReference type="EMBL" id="VFPM01000004">
    <property type="protein sequence ID" value="TQM57239.1"/>
    <property type="molecule type" value="Genomic_DNA"/>
</dbReference>
<comment type="caution">
    <text evidence="4">The sequence shown here is derived from an EMBL/GenBank/DDBJ whole genome shotgun (WGS) entry which is preliminary data.</text>
</comment>
<evidence type="ECO:0000259" key="3">
    <source>
        <dbReference type="Pfam" id="PF03795"/>
    </source>
</evidence>
<organism evidence="4 5">
    <name type="scientific">Humibacillus xanthopallidus</name>
    <dbReference type="NCBI Taxonomy" id="412689"/>
    <lineage>
        <taxon>Bacteria</taxon>
        <taxon>Bacillati</taxon>
        <taxon>Actinomycetota</taxon>
        <taxon>Actinomycetes</taxon>
        <taxon>Micrococcales</taxon>
        <taxon>Intrasporangiaceae</taxon>
        <taxon>Humibacillus</taxon>
    </lineage>
</organism>
<reference evidence="4 5" key="1">
    <citation type="submission" date="2019-06" db="EMBL/GenBank/DDBJ databases">
        <title>Genome sequencing of plant associated microbes to promote plant fitness in Sorghum bicolor and Oryza sativa.</title>
        <authorList>
            <person name="Coleman-Derr D."/>
        </authorList>
    </citation>
    <scope>NUCLEOTIDE SEQUENCE [LARGE SCALE GENOMIC DNA]</scope>
    <source>
        <strain evidence="4 5">KV-663</strain>
    </source>
</reference>
<accession>A0A543HFY4</accession>
<evidence type="ECO:0000256" key="1">
    <source>
        <dbReference type="ARBA" id="ARBA00007689"/>
    </source>
</evidence>
<feature type="domain" description="YCII-related" evidence="3">
    <location>
        <begin position="93"/>
        <end position="141"/>
    </location>
</feature>
<gene>
    <name evidence="4" type="ORF">FBY41_4060</name>
</gene>